<dbReference type="EMBL" id="CP071793">
    <property type="protein sequence ID" value="QTD49572.1"/>
    <property type="molecule type" value="Genomic_DNA"/>
</dbReference>
<reference evidence="2" key="1">
    <citation type="submission" date="2021-03" db="EMBL/GenBank/DDBJ databases">
        <title>Acanthopleuribacteraceae sp. M133.</title>
        <authorList>
            <person name="Wang G."/>
        </authorList>
    </citation>
    <scope>NUCLEOTIDE SEQUENCE</scope>
    <source>
        <strain evidence="2">M133</strain>
    </source>
</reference>
<feature type="transmembrane region" description="Helical" evidence="1">
    <location>
        <begin position="45"/>
        <end position="63"/>
    </location>
</feature>
<gene>
    <name evidence="2" type="ORF">J3U87_28630</name>
</gene>
<dbReference type="PANTHER" id="PTHR34703">
    <property type="entry name" value="ANTIPORTER SUBUNIT MNHG2-RELATED"/>
    <property type="match status" value="1"/>
</dbReference>
<dbReference type="KEGG" id="scor:J3U87_28630"/>
<keyword evidence="1" id="KW-0472">Membrane</keyword>
<accession>A0A8A4TKA8</accession>
<evidence type="ECO:0000313" key="3">
    <source>
        <dbReference type="Proteomes" id="UP000663929"/>
    </source>
</evidence>
<protein>
    <submittedName>
        <fullName evidence="2">Monovalent cation/H(+) antiporter subunit G</fullName>
    </submittedName>
</protein>
<sequence length="120" mass="12968">MTEGMGIGPIEIVSMALIGSGVIFFAGAVAGILRFPDYYTRIHAAGKGDTLSTLLIALGFAVYNLGDLSFHNILTSIKILMICVFIFITGPTTTHVLMEAGYALGFKHWKKDGDQEEEEP</sequence>
<dbReference type="InterPro" id="IPR005133">
    <property type="entry name" value="PhaG_MnhG_YufB"/>
</dbReference>
<keyword evidence="1" id="KW-0812">Transmembrane</keyword>
<dbReference type="RefSeq" id="WP_237379203.1">
    <property type="nucleotide sequence ID" value="NZ_CP071793.1"/>
</dbReference>
<keyword evidence="3" id="KW-1185">Reference proteome</keyword>
<evidence type="ECO:0000313" key="2">
    <source>
        <dbReference type="EMBL" id="QTD49572.1"/>
    </source>
</evidence>
<organism evidence="2 3">
    <name type="scientific">Sulfidibacter corallicola</name>
    <dbReference type="NCBI Taxonomy" id="2818388"/>
    <lineage>
        <taxon>Bacteria</taxon>
        <taxon>Pseudomonadati</taxon>
        <taxon>Acidobacteriota</taxon>
        <taxon>Holophagae</taxon>
        <taxon>Acanthopleuribacterales</taxon>
        <taxon>Acanthopleuribacteraceae</taxon>
        <taxon>Sulfidibacter</taxon>
    </lineage>
</organism>
<name>A0A8A4TKA8_SULCO</name>
<keyword evidence="1" id="KW-1133">Transmembrane helix</keyword>
<dbReference type="AlphaFoldDB" id="A0A8A4TKA8"/>
<dbReference type="PANTHER" id="PTHR34703:SF1">
    <property type="entry name" value="ANTIPORTER SUBUNIT MNHG2-RELATED"/>
    <property type="match status" value="1"/>
</dbReference>
<proteinExistence type="predicted"/>
<evidence type="ECO:0000256" key="1">
    <source>
        <dbReference type="SAM" id="Phobius"/>
    </source>
</evidence>
<feature type="transmembrane region" description="Helical" evidence="1">
    <location>
        <begin position="12"/>
        <end position="33"/>
    </location>
</feature>
<dbReference type="Proteomes" id="UP000663929">
    <property type="component" value="Chromosome"/>
</dbReference>
<dbReference type="GO" id="GO:0015385">
    <property type="term" value="F:sodium:proton antiporter activity"/>
    <property type="evidence" value="ECO:0007669"/>
    <property type="project" value="TreeGrafter"/>
</dbReference>
<dbReference type="NCBIfam" id="TIGR01300">
    <property type="entry name" value="CPA3_mnhG_phaG"/>
    <property type="match status" value="1"/>
</dbReference>
<dbReference type="Pfam" id="PF03334">
    <property type="entry name" value="PhaG_MnhG_YufB"/>
    <property type="match status" value="1"/>
</dbReference>